<dbReference type="EMBL" id="JAUZMY010000064">
    <property type="protein sequence ID" value="MEE2041744.1"/>
    <property type="molecule type" value="Genomic_DNA"/>
</dbReference>
<sequence length="173" mass="18011">MRHFVGFLSGLILGLVLVLVCGWAFAHLRGLHTAGLGALQGSGPVAVAGLVGVGVLVALVAVPPRLTPMLPFGAALVVSGLTGLALLRMHLLERLPEVPGAEGALTLLPLGVFVPLALVLFAPLFVGGRWRREEEGPSEAEVYFDGLYEEDDDKVRPPGAAAPSGPHAPRHRA</sequence>
<keyword evidence="2" id="KW-1133">Transmembrane helix</keyword>
<keyword evidence="2" id="KW-0812">Transmembrane</keyword>
<name>A0ABU7KII3_9ACTN</name>
<feature type="compositionally biased region" description="Low complexity" evidence="1">
    <location>
        <begin position="157"/>
        <end position="167"/>
    </location>
</feature>
<evidence type="ECO:0000313" key="3">
    <source>
        <dbReference type="EMBL" id="MEE2041744.1"/>
    </source>
</evidence>
<feature type="transmembrane region" description="Helical" evidence="2">
    <location>
        <begin position="69"/>
        <end position="87"/>
    </location>
</feature>
<feature type="transmembrane region" description="Helical" evidence="2">
    <location>
        <begin position="7"/>
        <end position="25"/>
    </location>
</feature>
<accession>A0ABU7KII3</accession>
<dbReference type="Proteomes" id="UP001356095">
    <property type="component" value="Unassembled WGS sequence"/>
</dbReference>
<keyword evidence="4" id="KW-1185">Reference proteome</keyword>
<reference evidence="3 4" key="1">
    <citation type="submission" date="2023-08" db="EMBL/GenBank/DDBJ databases">
        <authorList>
            <person name="Girao M."/>
            <person name="Carvalho M.F."/>
        </authorList>
    </citation>
    <scope>NUCLEOTIDE SEQUENCE [LARGE SCALE GENOMIC DNA]</scope>
    <source>
        <strain evidence="3 4">CT-R113</strain>
    </source>
</reference>
<gene>
    <name evidence="3" type="ORF">Q8791_31435</name>
</gene>
<proteinExistence type="predicted"/>
<evidence type="ECO:0000256" key="2">
    <source>
        <dbReference type="SAM" id="Phobius"/>
    </source>
</evidence>
<feature type="region of interest" description="Disordered" evidence="1">
    <location>
        <begin position="150"/>
        <end position="173"/>
    </location>
</feature>
<evidence type="ECO:0000256" key="1">
    <source>
        <dbReference type="SAM" id="MobiDB-lite"/>
    </source>
</evidence>
<evidence type="ECO:0000313" key="4">
    <source>
        <dbReference type="Proteomes" id="UP001356095"/>
    </source>
</evidence>
<protein>
    <submittedName>
        <fullName evidence="3">Uncharacterized protein</fullName>
    </submittedName>
</protein>
<dbReference type="RefSeq" id="WP_330095496.1">
    <property type="nucleotide sequence ID" value="NZ_JAUZMY010000064.1"/>
</dbReference>
<organism evidence="3 4">
    <name type="scientific">Nocardiopsis codii</name>
    <dbReference type="NCBI Taxonomy" id="3065942"/>
    <lineage>
        <taxon>Bacteria</taxon>
        <taxon>Bacillati</taxon>
        <taxon>Actinomycetota</taxon>
        <taxon>Actinomycetes</taxon>
        <taxon>Streptosporangiales</taxon>
        <taxon>Nocardiopsidaceae</taxon>
        <taxon>Nocardiopsis</taxon>
    </lineage>
</organism>
<comment type="caution">
    <text evidence="3">The sequence shown here is derived from an EMBL/GenBank/DDBJ whole genome shotgun (WGS) entry which is preliminary data.</text>
</comment>
<keyword evidence="2" id="KW-0472">Membrane</keyword>
<feature type="transmembrane region" description="Helical" evidence="2">
    <location>
        <begin position="45"/>
        <end position="62"/>
    </location>
</feature>
<feature type="transmembrane region" description="Helical" evidence="2">
    <location>
        <begin position="107"/>
        <end position="126"/>
    </location>
</feature>